<dbReference type="CDD" id="cd00055">
    <property type="entry name" value="EGF_Lam"/>
    <property type="match status" value="1"/>
</dbReference>
<dbReference type="PANTHER" id="PTHR40446">
    <property type="entry name" value="N-ACETYLGLUCOSAMINE-1-PHOSPHODIESTER ALPHA-N-ACETYLGLUCOSAMINIDASE"/>
    <property type="match status" value="1"/>
</dbReference>
<dbReference type="Proteomes" id="UP001108240">
    <property type="component" value="Unplaced"/>
</dbReference>
<dbReference type="Pfam" id="PF23106">
    <property type="entry name" value="EGF_Teneurin"/>
    <property type="match status" value="1"/>
</dbReference>
<dbReference type="Pfam" id="PF09992">
    <property type="entry name" value="NAGPA"/>
    <property type="match status" value="1"/>
</dbReference>
<keyword evidence="4" id="KW-0472">Membrane</keyword>
<dbReference type="PANTHER" id="PTHR40446:SF2">
    <property type="entry name" value="N-ACETYLGLUCOSAMINE-1-PHOSPHODIESTER ALPHA-N-ACETYLGLUCOSAMINIDASE"/>
    <property type="match status" value="1"/>
</dbReference>
<keyword evidence="7" id="KW-1185">Reference proteome</keyword>
<keyword evidence="4" id="KW-1133">Transmembrane helix</keyword>
<dbReference type="AlphaFoldDB" id="A0A8C0Y8H7"/>
<name>A0A8C0Y8H7_CYPCA</name>
<dbReference type="PROSITE" id="PS01186">
    <property type="entry name" value="EGF_2"/>
    <property type="match status" value="1"/>
</dbReference>
<accession>A0A8C0Y8H7</accession>
<reference evidence="6" key="2">
    <citation type="submission" date="2025-09" db="UniProtKB">
        <authorList>
            <consortium name="Ensembl"/>
        </authorList>
    </citation>
    <scope>IDENTIFICATION</scope>
</reference>
<evidence type="ECO:0000256" key="2">
    <source>
        <dbReference type="PROSITE-ProRule" id="PRU00076"/>
    </source>
</evidence>
<evidence type="ECO:0000256" key="4">
    <source>
        <dbReference type="SAM" id="Phobius"/>
    </source>
</evidence>
<organism evidence="6 7">
    <name type="scientific">Cyprinus carpio carpio</name>
    <dbReference type="NCBI Taxonomy" id="630221"/>
    <lineage>
        <taxon>Eukaryota</taxon>
        <taxon>Metazoa</taxon>
        <taxon>Chordata</taxon>
        <taxon>Craniata</taxon>
        <taxon>Vertebrata</taxon>
        <taxon>Euteleostomi</taxon>
        <taxon>Actinopterygii</taxon>
        <taxon>Neopterygii</taxon>
        <taxon>Teleostei</taxon>
        <taxon>Ostariophysi</taxon>
        <taxon>Cypriniformes</taxon>
        <taxon>Cyprinidae</taxon>
        <taxon>Cyprininae</taxon>
        <taxon>Cyprinus</taxon>
    </lineage>
</organism>
<reference evidence="6" key="1">
    <citation type="submission" date="2025-08" db="UniProtKB">
        <authorList>
            <consortium name="Ensembl"/>
        </authorList>
    </citation>
    <scope>IDENTIFICATION</scope>
</reference>
<dbReference type="PROSITE" id="PS00022">
    <property type="entry name" value="EGF_1"/>
    <property type="match status" value="2"/>
</dbReference>
<keyword evidence="4" id="KW-0812">Transmembrane</keyword>
<feature type="disulfide bond" evidence="2">
    <location>
        <begin position="300"/>
        <end position="309"/>
    </location>
</feature>
<dbReference type="Gene3D" id="2.10.25.10">
    <property type="entry name" value="Laminin"/>
    <property type="match status" value="1"/>
</dbReference>
<dbReference type="InterPro" id="IPR000742">
    <property type="entry name" value="EGF"/>
</dbReference>
<feature type="domain" description="EGF-like" evidence="5">
    <location>
        <begin position="275"/>
        <end position="310"/>
    </location>
</feature>
<evidence type="ECO:0000256" key="3">
    <source>
        <dbReference type="SAM" id="MobiDB-lite"/>
    </source>
</evidence>
<evidence type="ECO:0000313" key="6">
    <source>
        <dbReference type="Ensembl" id="ENSCCRP00000004524.2"/>
    </source>
</evidence>
<proteinExistence type="predicted"/>
<evidence type="ECO:0000259" key="5">
    <source>
        <dbReference type="PROSITE" id="PS50026"/>
    </source>
</evidence>
<comment type="caution">
    <text evidence="2">Lacks conserved residue(s) required for the propagation of feature annotation.</text>
</comment>
<dbReference type="InterPro" id="IPR002049">
    <property type="entry name" value="LE_dom"/>
</dbReference>
<keyword evidence="1" id="KW-0325">Glycoprotein</keyword>
<feature type="region of interest" description="Disordered" evidence="3">
    <location>
        <begin position="434"/>
        <end position="459"/>
    </location>
</feature>
<evidence type="ECO:0000256" key="1">
    <source>
        <dbReference type="ARBA" id="ARBA00023180"/>
    </source>
</evidence>
<feature type="transmembrane region" description="Helical" evidence="4">
    <location>
        <begin position="21"/>
        <end position="51"/>
    </location>
</feature>
<keyword evidence="2" id="KW-0245">EGF-like domain</keyword>
<dbReference type="GO" id="GO:0033299">
    <property type="term" value="P:secretion of lysosomal enzymes"/>
    <property type="evidence" value="ECO:0007669"/>
    <property type="project" value="TreeGrafter"/>
</dbReference>
<dbReference type="SMART" id="SM00181">
    <property type="entry name" value="EGF"/>
    <property type="match status" value="3"/>
</dbReference>
<protein>
    <submittedName>
        <fullName evidence="6">N-acetylglucosamine-1-phosphodiester alpha-N-acetylglucosaminidase</fullName>
    </submittedName>
</protein>
<dbReference type="FunFam" id="2.10.25.10:FF:000001">
    <property type="entry name" value="Tenascin C"/>
    <property type="match status" value="1"/>
</dbReference>
<evidence type="ECO:0000313" key="7">
    <source>
        <dbReference type="Proteomes" id="UP001108240"/>
    </source>
</evidence>
<dbReference type="GeneTree" id="ENSGT01030000234566"/>
<feature type="transmembrane region" description="Helical" evidence="4">
    <location>
        <begin position="386"/>
        <end position="406"/>
    </location>
</feature>
<dbReference type="PROSITE" id="PS50026">
    <property type="entry name" value="EGF_3"/>
    <property type="match status" value="1"/>
</dbReference>
<keyword evidence="2" id="KW-1015">Disulfide bond</keyword>
<sequence>MTSADESPFTEENGCNRDSNLFYFIVSYVCLMATSSVNFVLFSLFFIYLGICLSRCKDIRYLSEDDILDQVNPFVQLISGVVWLLRNGEIYINESIQAECDETQKTGKFQYFVDVISARTAVGHDAEGKLILFHVDGQTDVRGMNLWQVAKFLKEQNVLNAINLDGGGSATYILNGSLANYPSDHCKLPKWRCPRAVSTVLCVHERLCQPEDCSQHGRCVEGQCVCQQGWSGPGCANLTCQAECGEHGICTENGCVCDAGWMGLNCSQVCAAGFYGDGCNQTCTCTNGGSCDPVHGRCTCPAGLHGDSCEQECPLGFYGLNCKQSCQCHDMCPCNAVTGSCNTTYQGERNISLHRAGHCLAAQMLREWIQEEETHTPKPYLSEQSWLVVCAILATSLLASLAGNLIQTCRKCKARGQRADYSYLPLGEINGSVARSRGQGTKSGKVLFQEEDSDSQDSS</sequence>
<feature type="compositionally biased region" description="Acidic residues" evidence="3">
    <location>
        <begin position="449"/>
        <end position="459"/>
    </location>
</feature>
<dbReference type="Ensembl" id="ENSCCRT00000004983.2">
    <property type="protein sequence ID" value="ENSCCRP00000004524.2"/>
    <property type="gene ID" value="ENSCCRG00000002663.2"/>
</dbReference>
<dbReference type="Gene3D" id="2.170.300.10">
    <property type="entry name" value="Tie2 ligand-binding domain superfamily"/>
    <property type="match status" value="1"/>
</dbReference>
<dbReference type="InterPro" id="IPR018711">
    <property type="entry name" value="NAGPA"/>
</dbReference>